<feature type="compositionally biased region" description="Polar residues" evidence="1">
    <location>
        <begin position="258"/>
        <end position="267"/>
    </location>
</feature>
<protein>
    <submittedName>
        <fullName evidence="2">Tetratricopeptide repeat protein</fullName>
    </submittedName>
</protein>
<evidence type="ECO:0000313" key="3">
    <source>
        <dbReference type="Proteomes" id="UP000241118"/>
    </source>
</evidence>
<evidence type="ECO:0000256" key="1">
    <source>
        <dbReference type="SAM" id="MobiDB-lite"/>
    </source>
</evidence>
<organism evidence="2 3">
    <name type="scientific">Saccharothrix carnea</name>
    <dbReference type="NCBI Taxonomy" id="1280637"/>
    <lineage>
        <taxon>Bacteria</taxon>
        <taxon>Bacillati</taxon>
        <taxon>Actinomycetota</taxon>
        <taxon>Actinomycetes</taxon>
        <taxon>Pseudonocardiales</taxon>
        <taxon>Pseudonocardiaceae</taxon>
        <taxon>Saccharothrix</taxon>
    </lineage>
</organism>
<dbReference type="OrthoDB" id="3952776at2"/>
<feature type="region of interest" description="Disordered" evidence="1">
    <location>
        <begin position="203"/>
        <end position="223"/>
    </location>
</feature>
<dbReference type="Gene3D" id="1.25.40.10">
    <property type="entry name" value="Tetratricopeptide repeat domain"/>
    <property type="match status" value="3"/>
</dbReference>
<evidence type="ECO:0000313" key="2">
    <source>
        <dbReference type="EMBL" id="PSL53754.1"/>
    </source>
</evidence>
<name>A0A2P8I5L0_SACCR</name>
<dbReference type="RefSeq" id="WP_106617738.1">
    <property type="nucleotide sequence ID" value="NZ_PYAX01000008.1"/>
</dbReference>
<dbReference type="SUPFAM" id="SSF48452">
    <property type="entry name" value="TPR-like"/>
    <property type="match status" value="3"/>
</dbReference>
<keyword evidence="3" id="KW-1185">Reference proteome</keyword>
<dbReference type="EMBL" id="PYAX01000008">
    <property type="protein sequence ID" value="PSL53754.1"/>
    <property type="molecule type" value="Genomic_DNA"/>
</dbReference>
<feature type="region of interest" description="Disordered" evidence="1">
    <location>
        <begin position="245"/>
        <end position="327"/>
    </location>
</feature>
<comment type="caution">
    <text evidence="2">The sequence shown here is derived from an EMBL/GenBank/DDBJ whole genome shotgun (WGS) entry which is preliminary data.</text>
</comment>
<dbReference type="Proteomes" id="UP000241118">
    <property type="component" value="Unassembled WGS sequence"/>
</dbReference>
<gene>
    <name evidence="2" type="ORF">B0I31_108201</name>
</gene>
<dbReference type="Pfam" id="PF13424">
    <property type="entry name" value="TPR_12"/>
    <property type="match status" value="1"/>
</dbReference>
<reference evidence="2 3" key="1">
    <citation type="submission" date="2018-03" db="EMBL/GenBank/DDBJ databases">
        <title>Genomic Encyclopedia of Type Strains, Phase III (KMG-III): the genomes of soil and plant-associated and newly described type strains.</title>
        <authorList>
            <person name="Whitman W."/>
        </authorList>
    </citation>
    <scope>NUCLEOTIDE SEQUENCE [LARGE SCALE GENOMIC DNA]</scope>
    <source>
        <strain evidence="2 3">CGMCC 4.7097</strain>
    </source>
</reference>
<sequence>MNDWAEALATSPPSDRARVLLNLAHLSDDRQHAVDLLTEAIAVGEGRTRVIAIASRADLLPWLDRWEEAWQDVDLALADADPPGQVVLRNTRVGLLMMAGRLAEAEADALDLVDLAASHAPEYLENIYTNLALLADEAGDQQQASTYRMLSDNPGRHPLGPRWLRFVELNTQGAALLASGNRTAAKATFTAAYHEVITTSDPSGTIKTGVPLAGTSAQQPPAPTAVRQVELAAQQPPAPTAVLQAEVASHQPPVETAVQPTETSGQRTPAETAAPPAGTAAQWSPAENPAPQPAEPPASRSPAGNPTPQPSGTSAQQHPPGDSTEPTTDIEALVCRAGVAGNLAGVADHPEEAVRWSTEAVEAARGALALVGDAYGSATVLVNALISRAAARHAQTRHPEALTDLDGALEVVAASAEGGESLEATIRATRARVLATGGWFAEAAEEGRVALDLAYTAAPELAASVHLTLAEVTSATGDLPGAAEHLGLARDLSAATGDVDGETTALLSSARLAYLASDVDRADALYDEAEALITDDPNRLLACLNGRAAVEVLRGRPHEALRCSDRALALLTTTTSPLATLAVHQVRGSAFESAGRFAEAEACYAEASARCEEAGLWHVALGMAWWRADALVRRAAATTGNERRQLGRKALDLALPAALASEAVRQRFPHGPLRERWVALASAPATRSAFLAIRAVEDTALAAQYIDHIAGAVSLRAESTAPVERGELIGLPAPPPTTTHLPYAAAGFATGTDLSFPAAGFELPPRVRPDPAVRTALDDWIDVAEQRYGLPVRSERAVPSW</sequence>
<accession>A0A2P8I5L0</accession>
<dbReference type="AlphaFoldDB" id="A0A2P8I5L0"/>
<dbReference type="InterPro" id="IPR011990">
    <property type="entry name" value="TPR-like_helical_dom_sf"/>
</dbReference>
<feature type="compositionally biased region" description="Polar residues" evidence="1">
    <location>
        <begin position="304"/>
        <end position="317"/>
    </location>
</feature>
<proteinExistence type="predicted"/>
<feature type="compositionally biased region" description="Low complexity" evidence="1">
    <location>
        <begin position="268"/>
        <end position="287"/>
    </location>
</feature>